<dbReference type="Proteomes" id="UP000284660">
    <property type="component" value="Unassembled WGS sequence"/>
</dbReference>
<proteinExistence type="predicted"/>
<reference evidence="2 5" key="2">
    <citation type="journal article" date="2019" name="Nat. Med.">
        <title>A library of human gut bacterial isolates paired with longitudinal multiomics data enables mechanistic microbiome research.</title>
        <authorList>
            <person name="Poyet M."/>
            <person name="Groussin M."/>
            <person name="Gibbons S.M."/>
            <person name="Avila-Pacheco J."/>
            <person name="Jiang X."/>
            <person name="Kearney S.M."/>
            <person name="Perrotta A.R."/>
            <person name="Berdy B."/>
            <person name="Zhao S."/>
            <person name="Lieberman T.D."/>
            <person name="Swanson P.K."/>
            <person name="Smith M."/>
            <person name="Roesemann S."/>
            <person name="Alexander J.E."/>
            <person name="Rich S.A."/>
            <person name="Livny J."/>
            <person name="Vlamakis H."/>
            <person name="Clish C."/>
            <person name="Bullock K."/>
            <person name="Deik A."/>
            <person name="Scott J."/>
            <person name="Pierce K.A."/>
            <person name="Xavier R.J."/>
            <person name="Alm E.J."/>
        </authorList>
    </citation>
    <scope>NUCLEOTIDE SEQUENCE [LARGE SCALE GENOMIC DNA]</scope>
    <source>
        <strain evidence="2 5">BIOML-A41</strain>
    </source>
</reference>
<dbReference type="AlphaFoldDB" id="A0A395YYV1"/>
<keyword evidence="2" id="KW-0808">Transferase</keyword>
<dbReference type="RefSeq" id="WP_005860776.1">
    <property type="nucleotide sequence ID" value="NZ_BQOC01000004.1"/>
</dbReference>
<dbReference type="EMBL" id="QSJN01000012">
    <property type="protein sequence ID" value="RHD72198.1"/>
    <property type="molecule type" value="Genomic_DNA"/>
</dbReference>
<evidence type="ECO:0000259" key="1">
    <source>
        <dbReference type="Pfam" id="PF00535"/>
    </source>
</evidence>
<dbReference type="Proteomes" id="UP000463337">
    <property type="component" value="Unassembled WGS sequence"/>
</dbReference>
<dbReference type="GO" id="GO:0016740">
    <property type="term" value="F:transferase activity"/>
    <property type="evidence" value="ECO:0007669"/>
    <property type="project" value="UniProtKB-KW"/>
</dbReference>
<name>A0A395YYV1_PARDI</name>
<organism evidence="2 5">
    <name type="scientific">Parabacteroides distasonis</name>
    <dbReference type="NCBI Taxonomy" id="823"/>
    <lineage>
        <taxon>Bacteria</taxon>
        <taxon>Pseudomonadati</taxon>
        <taxon>Bacteroidota</taxon>
        <taxon>Bacteroidia</taxon>
        <taxon>Bacteroidales</taxon>
        <taxon>Tannerellaceae</taxon>
        <taxon>Parabacteroides</taxon>
    </lineage>
</organism>
<feature type="domain" description="Glycosyltransferase 2-like" evidence="1">
    <location>
        <begin position="41"/>
        <end position="153"/>
    </location>
</feature>
<dbReference type="Pfam" id="PF00535">
    <property type="entry name" value="Glycos_transf_2"/>
    <property type="match status" value="1"/>
</dbReference>
<dbReference type="InterPro" id="IPR029044">
    <property type="entry name" value="Nucleotide-diphossugar_trans"/>
</dbReference>
<dbReference type="InterPro" id="IPR001173">
    <property type="entry name" value="Glyco_trans_2-like"/>
</dbReference>
<protein>
    <submittedName>
        <fullName evidence="2">Glycosyltransferase</fullName>
    </submittedName>
</protein>
<dbReference type="OrthoDB" id="8936324at2"/>
<reference evidence="3 4" key="1">
    <citation type="submission" date="2018-08" db="EMBL/GenBank/DDBJ databases">
        <title>A genome reference for cultivated species of the human gut microbiota.</title>
        <authorList>
            <person name="Zou Y."/>
            <person name="Xue W."/>
            <person name="Luo G."/>
        </authorList>
    </citation>
    <scope>NUCLEOTIDE SEQUENCE [LARGE SCALE GENOMIC DNA]</scope>
    <source>
        <strain evidence="3 4">AM30-4</strain>
    </source>
</reference>
<comment type="caution">
    <text evidence="2">The sequence shown here is derived from an EMBL/GenBank/DDBJ whole genome shotgun (WGS) entry which is preliminary data.</text>
</comment>
<accession>A0A395YYV1</accession>
<dbReference type="EMBL" id="WKLT01000013">
    <property type="protein sequence ID" value="MRY59076.1"/>
    <property type="molecule type" value="Genomic_DNA"/>
</dbReference>
<evidence type="ECO:0000313" key="5">
    <source>
        <dbReference type="Proteomes" id="UP000463337"/>
    </source>
</evidence>
<evidence type="ECO:0000313" key="3">
    <source>
        <dbReference type="EMBL" id="RHD72198.1"/>
    </source>
</evidence>
<evidence type="ECO:0000313" key="2">
    <source>
        <dbReference type="EMBL" id="MRY59076.1"/>
    </source>
</evidence>
<dbReference type="SUPFAM" id="SSF53448">
    <property type="entry name" value="Nucleotide-diphospho-sugar transferases"/>
    <property type="match status" value="1"/>
</dbReference>
<dbReference type="Gene3D" id="3.90.550.10">
    <property type="entry name" value="Spore Coat Polysaccharide Biosynthesis Protein SpsA, Chain A"/>
    <property type="match status" value="1"/>
</dbReference>
<sequence>MDIRLIWERLYWALVKRFLKKKQKTYGDWKAKGYINDPTVSFIIQSHNKSVQVKHVVNKLRNYPRAEIVVIDDGSDYNHHISLMRFLNRGNEFLLRANDLYENVMYDKTIRMVNGRFVALLQDDDDFKDLSWVDDAVFYFEKYPELAILGGRDCLDFAIDKQKGRFDILDYDLPTKDIDFCFVPHVNRAPMWLNRSLFLEKLKHIDFDFAPFQFDDVELCLRTWLNGCQVGWYKTGFSSLSAGGMRIWNNAFTQEQCEKNICKLYDLYSDKDVELHRIINTSNNNLGCHG</sequence>
<evidence type="ECO:0000313" key="4">
    <source>
        <dbReference type="Proteomes" id="UP000284660"/>
    </source>
</evidence>
<gene>
    <name evidence="3" type="ORF">DW782_17115</name>
    <name evidence="2" type="ORF">GKD59_14420</name>
</gene>